<gene>
    <name evidence="1" type="ORF">KDL01_07940</name>
</gene>
<proteinExistence type="predicted"/>
<evidence type="ECO:0000313" key="2">
    <source>
        <dbReference type="Proteomes" id="UP000675781"/>
    </source>
</evidence>
<organism evidence="1 2">
    <name type="scientific">Actinospica durhamensis</name>
    <dbReference type="NCBI Taxonomy" id="1508375"/>
    <lineage>
        <taxon>Bacteria</taxon>
        <taxon>Bacillati</taxon>
        <taxon>Actinomycetota</taxon>
        <taxon>Actinomycetes</taxon>
        <taxon>Catenulisporales</taxon>
        <taxon>Actinospicaceae</taxon>
        <taxon>Actinospica</taxon>
    </lineage>
</organism>
<sequence length="73" mass="8348">MSQTLILPNRGARAERRDLIEPTAGSSLTMHYQPHYANIAKDMHQERLRQAEAQRLRRAALRARRSLAGRLLG</sequence>
<dbReference type="RefSeq" id="WP_212527714.1">
    <property type="nucleotide sequence ID" value="NZ_JAGSOG010000024.1"/>
</dbReference>
<dbReference type="EMBL" id="JAGSOG010000024">
    <property type="protein sequence ID" value="MBR7833191.1"/>
    <property type="molecule type" value="Genomic_DNA"/>
</dbReference>
<dbReference type="Proteomes" id="UP000675781">
    <property type="component" value="Unassembled WGS sequence"/>
</dbReference>
<dbReference type="AlphaFoldDB" id="A0A941EKV2"/>
<keyword evidence="2" id="KW-1185">Reference proteome</keyword>
<reference evidence="1" key="1">
    <citation type="submission" date="2021-04" db="EMBL/GenBank/DDBJ databases">
        <title>Genome based classification of Actinospica acidithermotolerans sp. nov., an actinobacterium isolated from an Indonesian hot spring.</title>
        <authorList>
            <person name="Kusuma A.B."/>
            <person name="Putra K.E."/>
            <person name="Nafisah S."/>
            <person name="Loh J."/>
            <person name="Nouioui I."/>
            <person name="Goodfellow M."/>
        </authorList>
    </citation>
    <scope>NUCLEOTIDE SEQUENCE</scope>
    <source>
        <strain evidence="1">CSCA 57</strain>
    </source>
</reference>
<evidence type="ECO:0000313" key="1">
    <source>
        <dbReference type="EMBL" id="MBR7833191.1"/>
    </source>
</evidence>
<accession>A0A941EKV2</accession>
<protein>
    <submittedName>
        <fullName evidence="1">Uncharacterized protein</fullName>
    </submittedName>
</protein>
<name>A0A941EKV2_9ACTN</name>
<comment type="caution">
    <text evidence="1">The sequence shown here is derived from an EMBL/GenBank/DDBJ whole genome shotgun (WGS) entry which is preliminary data.</text>
</comment>